<dbReference type="RefSeq" id="WP_307233319.1">
    <property type="nucleotide sequence ID" value="NZ_JAUSTT010000046.1"/>
</dbReference>
<dbReference type="EMBL" id="JAUSTT010000046">
    <property type="protein sequence ID" value="MDQ0178466.1"/>
    <property type="molecule type" value="Genomic_DNA"/>
</dbReference>
<comment type="caution">
    <text evidence="1">The sequence shown here is derived from an EMBL/GenBank/DDBJ whole genome shotgun (WGS) entry which is preliminary data.</text>
</comment>
<name>A0ABT9WYT5_9BACI</name>
<gene>
    <name evidence="1" type="ORF">J2S08_004373</name>
</gene>
<dbReference type="Proteomes" id="UP001223586">
    <property type="component" value="Unassembled WGS sequence"/>
</dbReference>
<proteinExistence type="predicted"/>
<evidence type="ECO:0000313" key="1">
    <source>
        <dbReference type="EMBL" id="MDQ0178466.1"/>
    </source>
</evidence>
<organism evidence="1 2">
    <name type="scientific">Bacillus chungangensis</name>
    <dbReference type="NCBI Taxonomy" id="587633"/>
    <lineage>
        <taxon>Bacteria</taxon>
        <taxon>Bacillati</taxon>
        <taxon>Bacillota</taxon>
        <taxon>Bacilli</taxon>
        <taxon>Bacillales</taxon>
        <taxon>Bacillaceae</taxon>
        <taxon>Bacillus</taxon>
    </lineage>
</organism>
<evidence type="ECO:0000313" key="2">
    <source>
        <dbReference type="Proteomes" id="UP001223586"/>
    </source>
</evidence>
<protein>
    <submittedName>
        <fullName evidence="1">Uncharacterized protein</fullName>
    </submittedName>
</protein>
<reference evidence="1 2" key="1">
    <citation type="submission" date="2023-07" db="EMBL/GenBank/DDBJ databases">
        <title>Genomic Encyclopedia of Type Strains, Phase IV (KMG-IV): sequencing the most valuable type-strain genomes for metagenomic binning, comparative biology and taxonomic classification.</title>
        <authorList>
            <person name="Goeker M."/>
        </authorList>
    </citation>
    <scope>NUCLEOTIDE SEQUENCE [LARGE SCALE GENOMIC DNA]</scope>
    <source>
        <strain evidence="1 2">DSM 23837</strain>
    </source>
</reference>
<accession>A0ABT9WYT5</accession>
<keyword evidence="2" id="KW-1185">Reference proteome</keyword>
<sequence length="130" mass="14773">MKLNKFIVSAILYFKSGNSKKIDWVEDRLVKKIRIDEKEETKSLTLQEANIFFQGKFKEWKDKGTTIVRKNVKGQSSIIAFSEIEYATVTINQVGVSSLIGDQDVKPSTLSKHQESLTVKAIKDHPAFKP</sequence>